<name>A0A1G8QM61_9CLOT</name>
<reference evidence="3 4" key="1">
    <citation type="submission" date="2016-10" db="EMBL/GenBank/DDBJ databases">
        <authorList>
            <person name="de Groot N.N."/>
        </authorList>
    </citation>
    <scope>NUCLEOTIDE SEQUENCE [LARGE SCALE GENOMIC DNA]</scope>
    <source>
        <strain evidence="3 4">CGMCC 1.5058</strain>
    </source>
</reference>
<dbReference type="InterPro" id="IPR023393">
    <property type="entry name" value="START-like_dom_sf"/>
</dbReference>
<accession>A0A1G8QM61</accession>
<dbReference type="InterPro" id="IPR013538">
    <property type="entry name" value="ASHA1/2-like_C"/>
</dbReference>
<evidence type="ECO:0000313" key="4">
    <source>
        <dbReference type="Proteomes" id="UP000183255"/>
    </source>
</evidence>
<sequence length="127" mass="14803">MPSAWGHTRLLETDWRFITQESHCFSCGSVKYLDDTQVGKTGEHTDTYHGRFTELKPYEKIVEELQFESEEEGLRNRMSLTFLLEEIKEGTKLTVIHEGLPESISMKDNELGWLEALEQLRVILQLE</sequence>
<dbReference type="RefSeq" id="WP_051651655.1">
    <property type="nucleotide sequence ID" value="NZ_FNDZ01000007.1"/>
</dbReference>
<dbReference type="AlphaFoldDB" id="A0A1G8QM61"/>
<feature type="domain" description="Activator of Hsp90 ATPase homologue 1/2-like C-terminal" evidence="2">
    <location>
        <begin position="5"/>
        <end position="124"/>
    </location>
</feature>
<dbReference type="Gene3D" id="3.30.530.20">
    <property type="match status" value="1"/>
</dbReference>
<comment type="similarity">
    <text evidence="1">Belongs to the AHA1 family.</text>
</comment>
<dbReference type="EMBL" id="FNDZ01000007">
    <property type="protein sequence ID" value="SDJ05713.1"/>
    <property type="molecule type" value="Genomic_DNA"/>
</dbReference>
<evidence type="ECO:0000259" key="2">
    <source>
        <dbReference type="Pfam" id="PF08327"/>
    </source>
</evidence>
<organism evidence="3 4">
    <name type="scientific">Proteiniclasticum ruminis</name>
    <dbReference type="NCBI Taxonomy" id="398199"/>
    <lineage>
        <taxon>Bacteria</taxon>
        <taxon>Bacillati</taxon>
        <taxon>Bacillota</taxon>
        <taxon>Clostridia</taxon>
        <taxon>Eubacteriales</taxon>
        <taxon>Clostridiaceae</taxon>
        <taxon>Proteiniclasticum</taxon>
    </lineage>
</organism>
<dbReference type="SUPFAM" id="SSF55961">
    <property type="entry name" value="Bet v1-like"/>
    <property type="match status" value="1"/>
</dbReference>
<dbReference type="Pfam" id="PF08327">
    <property type="entry name" value="AHSA1"/>
    <property type="match status" value="1"/>
</dbReference>
<protein>
    <submittedName>
        <fullName evidence="3">Activator of Hsp90 ATPase homolog 1-like protein</fullName>
    </submittedName>
</protein>
<proteinExistence type="inferred from homology"/>
<gene>
    <name evidence="3" type="ORF">SAMN05421804_1071</name>
</gene>
<dbReference type="Proteomes" id="UP000183255">
    <property type="component" value="Unassembled WGS sequence"/>
</dbReference>
<evidence type="ECO:0000256" key="1">
    <source>
        <dbReference type="ARBA" id="ARBA00006817"/>
    </source>
</evidence>
<evidence type="ECO:0000313" key="3">
    <source>
        <dbReference type="EMBL" id="SDJ05713.1"/>
    </source>
</evidence>